<proteinExistence type="predicted"/>
<comment type="caution">
    <text evidence="1">The sequence shown here is derived from an EMBL/GenBank/DDBJ whole genome shotgun (WGS) entry which is preliminary data.</text>
</comment>
<reference evidence="1 2" key="1">
    <citation type="submission" date="2018-02" db="EMBL/GenBank/DDBJ databases">
        <title>Draft genome of wild Prunus yedoensis var. nudiflora.</title>
        <authorList>
            <person name="Baek S."/>
            <person name="Kim J.-H."/>
            <person name="Choi K."/>
            <person name="Kim G.-B."/>
            <person name="Cho A."/>
            <person name="Jang H."/>
            <person name="Shin C.-H."/>
            <person name="Yu H.-J."/>
            <person name="Mun J.-H."/>
        </authorList>
    </citation>
    <scope>NUCLEOTIDE SEQUENCE [LARGE SCALE GENOMIC DNA]</scope>
    <source>
        <strain evidence="2">cv. Jeju island</strain>
        <tissue evidence="1">Leaf</tissue>
    </source>
</reference>
<dbReference type="OrthoDB" id="1700581at2759"/>
<organism evidence="1 2">
    <name type="scientific">Prunus yedoensis var. nudiflora</name>
    <dbReference type="NCBI Taxonomy" id="2094558"/>
    <lineage>
        <taxon>Eukaryota</taxon>
        <taxon>Viridiplantae</taxon>
        <taxon>Streptophyta</taxon>
        <taxon>Embryophyta</taxon>
        <taxon>Tracheophyta</taxon>
        <taxon>Spermatophyta</taxon>
        <taxon>Magnoliopsida</taxon>
        <taxon>eudicotyledons</taxon>
        <taxon>Gunneridae</taxon>
        <taxon>Pentapetalae</taxon>
        <taxon>rosids</taxon>
        <taxon>fabids</taxon>
        <taxon>Rosales</taxon>
        <taxon>Rosaceae</taxon>
        <taxon>Amygdaloideae</taxon>
        <taxon>Amygdaleae</taxon>
        <taxon>Prunus</taxon>
    </lineage>
</organism>
<dbReference type="Proteomes" id="UP000250321">
    <property type="component" value="Unassembled WGS sequence"/>
</dbReference>
<accession>A0A314UWW3</accession>
<keyword evidence="2" id="KW-1185">Reference proteome</keyword>
<evidence type="ECO:0000313" key="1">
    <source>
        <dbReference type="EMBL" id="PQM39239.1"/>
    </source>
</evidence>
<evidence type="ECO:0000313" key="2">
    <source>
        <dbReference type="Proteomes" id="UP000250321"/>
    </source>
</evidence>
<protein>
    <submittedName>
        <fullName evidence="1">Uncharacterized protein</fullName>
    </submittedName>
</protein>
<dbReference type="EMBL" id="PJQY01003224">
    <property type="protein sequence ID" value="PQM39239.1"/>
    <property type="molecule type" value="Genomic_DNA"/>
</dbReference>
<gene>
    <name evidence="1" type="ORF">Pyn_39124</name>
</gene>
<name>A0A314UWW3_PRUYE</name>
<dbReference type="AlphaFoldDB" id="A0A314UWW3"/>
<sequence length="59" mass="6600">MYEFLLCTGCRSSSPEADIGAPVTENMQPTQRTQNNESTQLSMAEAFMQEFDLMHGPEV</sequence>